<dbReference type="PANTHER" id="PTHR43433:SF5">
    <property type="entry name" value="AB HYDROLASE-1 DOMAIN-CONTAINING PROTEIN"/>
    <property type="match status" value="1"/>
</dbReference>
<protein>
    <submittedName>
        <fullName evidence="2">3-oxoadipate enol-lactonase 2</fullName>
        <ecNumber evidence="2">3.1.1.24</ecNumber>
    </submittedName>
</protein>
<dbReference type="InterPro" id="IPR050471">
    <property type="entry name" value="AB_hydrolase"/>
</dbReference>
<dbReference type="PANTHER" id="PTHR43433">
    <property type="entry name" value="HYDROLASE, ALPHA/BETA FOLD FAMILY PROTEIN"/>
    <property type="match status" value="1"/>
</dbReference>
<evidence type="ECO:0000259" key="1">
    <source>
        <dbReference type="Pfam" id="PF00561"/>
    </source>
</evidence>
<accession>A0A1Y5TYK8</accession>
<dbReference type="Proteomes" id="UP000193900">
    <property type="component" value="Unassembled WGS sequence"/>
</dbReference>
<dbReference type="PRINTS" id="PR00111">
    <property type="entry name" value="ABHYDROLASE"/>
</dbReference>
<organism evidence="2 3">
    <name type="scientific">Roseisalinus antarcticus</name>
    <dbReference type="NCBI Taxonomy" id="254357"/>
    <lineage>
        <taxon>Bacteria</taxon>
        <taxon>Pseudomonadati</taxon>
        <taxon>Pseudomonadota</taxon>
        <taxon>Alphaproteobacteria</taxon>
        <taxon>Rhodobacterales</taxon>
        <taxon>Roseobacteraceae</taxon>
        <taxon>Roseisalinus</taxon>
    </lineage>
</organism>
<sequence length="266" mass="27497">MTETVAVDRGGFTLNAVVSGQGPGAPVVVLSNSLGATTGMWAPQRAWLEATHRVIGYDTRGHGASGTPPGPYSFEDLVADALAVMDRCEVERATFLGLSLGGMTALGLGLSAPERLTGLVSCAARADAPPPFVQSWDDRIAAIASGGLEAIWPGTLDRWLTEPYRAAHPDIVAALEADFLRTTPEGYGGCAAALQSLDYLRRLGNLTMPVLYVAGAEDMGAPPAAMEAMAAATPGADYICIPDAAHIVNLNGGAAFDAALAQFLKD</sequence>
<evidence type="ECO:0000313" key="3">
    <source>
        <dbReference type="Proteomes" id="UP000193900"/>
    </source>
</evidence>
<evidence type="ECO:0000313" key="2">
    <source>
        <dbReference type="EMBL" id="SLN76782.1"/>
    </source>
</evidence>
<reference evidence="2 3" key="1">
    <citation type="submission" date="2017-03" db="EMBL/GenBank/DDBJ databases">
        <authorList>
            <person name="Afonso C.L."/>
            <person name="Miller P.J."/>
            <person name="Scott M.A."/>
            <person name="Spackman E."/>
            <person name="Goraichik I."/>
            <person name="Dimitrov K.M."/>
            <person name="Suarez D.L."/>
            <person name="Swayne D.E."/>
        </authorList>
    </citation>
    <scope>NUCLEOTIDE SEQUENCE [LARGE SCALE GENOMIC DNA]</scope>
    <source>
        <strain evidence="2 3">CECT 7023</strain>
    </source>
</reference>
<dbReference type="GO" id="GO:0047570">
    <property type="term" value="F:3-oxoadipate enol-lactonase activity"/>
    <property type="evidence" value="ECO:0007669"/>
    <property type="project" value="UniProtKB-EC"/>
</dbReference>
<dbReference type="Gene3D" id="3.40.50.1820">
    <property type="entry name" value="alpha/beta hydrolase"/>
    <property type="match status" value="1"/>
</dbReference>
<dbReference type="SUPFAM" id="SSF53474">
    <property type="entry name" value="alpha/beta-Hydrolases"/>
    <property type="match status" value="1"/>
</dbReference>
<dbReference type="InterPro" id="IPR000073">
    <property type="entry name" value="AB_hydrolase_1"/>
</dbReference>
<dbReference type="OrthoDB" id="9785847at2"/>
<dbReference type="Pfam" id="PF00561">
    <property type="entry name" value="Abhydrolase_1"/>
    <property type="match status" value="1"/>
</dbReference>
<dbReference type="RefSeq" id="WP_085880945.1">
    <property type="nucleotide sequence ID" value="NZ_FWFZ01000045.1"/>
</dbReference>
<name>A0A1Y5TYK8_9RHOB</name>
<keyword evidence="3" id="KW-1185">Reference proteome</keyword>
<dbReference type="EMBL" id="FWFZ01000045">
    <property type="protein sequence ID" value="SLN76782.1"/>
    <property type="molecule type" value="Genomic_DNA"/>
</dbReference>
<feature type="domain" description="AB hydrolase-1" evidence="1">
    <location>
        <begin position="26"/>
        <end position="251"/>
    </location>
</feature>
<proteinExistence type="predicted"/>
<dbReference type="InterPro" id="IPR029058">
    <property type="entry name" value="AB_hydrolase_fold"/>
</dbReference>
<gene>
    <name evidence="2" type="primary">catD_2</name>
    <name evidence="2" type="ORF">ROA7023_04239</name>
</gene>
<dbReference type="AlphaFoldDB" id="A0A1Y5TYK8"/>
<keyword evidence="2" id="KW-0378">Hydrolase</keyword>
<dbReference type="EC" id="3.1.1.24" evidence="2"/>